<accession>A0A1L3GDU9</accession>
<dbReference type="PROSITE" id="PS51257">
    <property type="entry name" value="PROKAR_LIPOPROTEIN"/>
    <property type="match status" value="1"/>
</dbReference>
<organism evidence="2 3">
    <name type="scientific">Syntrophotalea acetylenica</name>
    <name type="common">Pelobacter acetylenicus</name>
    <dbReference type="NCBI Taxonomy" id="29542"/>
    <lineage>
        <taxon>Bacteria</taxon>
        <taxon>Pseudomonadati</taxon>
        <taxon>Thermodesulfobacteriota</taxon>
        <taxon>Desulfuromonadia</taxon>
        <taxon>Desulfuromonadales</taxon>
        <taxon>Syntrophotaleaceae</taxon>
        <taxon>Syntrophotalea</taxon>
    </lineage>
</organism>
<evidence type="ECO:0000256" key="1">
    <source>
        <dbReference type="SAM" id="Phobius"/>
    </source>
</evidence>
<dbReference type="EMBL" id="CP015518">
    <property type="protein sequence ID" value="APG24126.1"/>
    <property type="molecule type" value="Genomic_DNA"/>
</dbReference>
<keyword evidence="1" id="KW-1133">Transmembrane helix</keyword>
<sequence>MKTTATSSNTMLWAAGFMLLVAGAIGSCSGQLLAACVAALFAVYPLYACRNWRRLAAALVLLLAVGVVAASVDDFQREMEGYRLRARTGQPAAGR</sequence>
<protein>
    <submittedName>
        <fullName evidence="2">Uncharacterized protein</fullName>
    </submittedName>
</protein>
<feature type="transmembrane region" description="Helical" evidence="1">
    <location>
        <begin position="55"/>
        <end position="72"/>
    </location>
</feature>
<name>A0A1L3GDU9_SYNAC</name>
<feature type="transmembrane region" description="Helical" evidence="1">
    <location>
        <begin position="12"/>
        <end position="43"/>
    </location>
</feature>
<proteinExistence type="predicted"/>
<keyword evidence="1" id="KW-0812">Transmembrane</keyword>
<evidence type="ECO:0000313" key="3">
    <source>
        <dbReference type="Proteomes" id="UP000182264"/>
    </source>
</evidence>
<dbReference type="KEGG" id="pace:A6070_11695"/>
<dbReference type="RefSeq" id="WP_072285943.1">
    <property type="nucleotide sequence ID" value="NZ_CP015455.1"/>
</dbReference>
<gene>
    <name evidence="2" type="ORF">A7E75_03070</name>
</gene>
<keyword evidence="1" id="KW-0472">Membrane</keyword>
<evidence type="ECO:0000313" key="2">
    <source>
        <dbReference type="EMBL" id="APG24126.1"/>
    </source>
</evidence>
<keyword evidence="3" id="KW-1185">Reference proteome</keyword>
<reference evidence="2 3" key="1">
    <citation type="journal article" date="2017" name="Genome Announc.">
        <title>Complete Genome Sequences of Two Acetylene-Fermenting Pelobacter acetylenicus Strains.</title>
        <authorList>
            <person name="Sutton J.M."/>
            <person name="Baesman S.M."/>
            <person name="Fierst J.L."/>
            <person name="Poret-Peterson A.T."/>
            <person name="Oremland R.S."/>
            <person name="Dunlap D.S."/>
            <person name="Akob D.M."/>
        </authorList>
    </citation>
    <scope>NUCLEOTIDE SEQUENCE [LARGE SCALE GENOMIC DNA]</scope>
    <source>
        <strain evidence="2 3">DSM 3247</strain>
    </source>
</reference>
<dbReference type="Proteomes" id="UP000182264">
    <property type="component" value="Chromosome"/>
</dbReference>
<dbReference type="AlphaFoldDB" id="A0A1L3GDU9"/>